<dbReference type="EMBL" id="KB822704">
    <property type="protein sequence ID" value="ETI24555.1"/>
    <property type="molecule type" value="Genomic_DNA"/>
</dbReference>
<evidence type="ECO:0000256" key="1">
    <source>
        <dbReference type="ARBA" id="ARBA00001974"/>
    </source>
</evidence>
<dbReference type="HOGENOM" id="CLU_031390_0_0_1"/>
<dbReference type="SUPFAM" id="SSF56176">
    <property type="entry name" value="FAD-binding/transporter-associated domain-like"/>
    <property type="match status" value="1"/>
</dbReference>
<dbReference type="VEuPathDB" id="FungiDB:G647_03924"/>
<comment type="cofactor">
    <cofactor evidence="1">
        <name>FAD</name>
        <dbReference type="ChEBI" id="CHEBI:57692"/>
    </cofactor>
</comment>
<dbReference type="Pfam" id="PF01565">
    <property type="entry name" value="FAD_binding_4"/>
    <property type="match status" value="1"/>
</dbReference>
<proteinExistence type="inferred from homology"/>
<evidence type="ECO:0000313" key="9">
    <source>
        <dbReference type="Proteomes" id="UP000030678"/>
    </source>
</evidence>
<protein>
    <recommendedName>
        <fullName evidence="7">FAD-binding PCMH-type domain-containing protein</fullName>
    </recommendedName>
</protein>
<evidence type="ECO:0000256" key="5">
    <source>
        <dbReference type="ARBA" id="ARBA00023002"/>
    </source>
</evidence>
<dbReference type="AlphaFoldDB" id="V9DCH8"/>
<name>V9DCH8_9EURO</name>
<organism evidence="8 9">
    <name type="scientific">Cladophialophora carrionii CBS 160.54</name>
    <dbReference type="NCBI Taxonomy" id="1279043"/>
    <lineage>
        <taxon>Eukaryota</taxon>
        <taxon>Fungi</taxon>
        <taxon>Dikarya</taxon>
        <taxon>Ascomycota</taxon>
        <taxon>Pezizomycotina</taxon>
        <taxon>Eurotiomycetes</taxon>
        <taxon>Chaetothyriomycetidae</taxon>
        <taxon>Chaetothyriales</taxon>
        <taxon>Herpotrichiellaceae</taxon>
        <taxon>Cladophialophora</taxon>
    </lineage>
</organism>
<dbReference type="RefSeq" id="XP_008726491.1">
    <property type="nucleotide sequence ID" value="XM_008728269.1"/>
</dbReference>
<dbReference type="OrthoDB" id="415825at2759"/>
<dbReference type="Gene3D" id="3.30.465.10">
    <property type="match status" value="1"/>
</dbReference>
<dbReference type="Gene3D" id="3.40.462.20">
    <property type="match status" value="1"/>
</dbReference>
<sequence length="490" mass="53201">MAKSSPWTADLSSFLDDHEIIQPDSQRYKEETKTWAAQRHLSPKLLLRPQSVEQLARALAYLNDTELDFAVRSGGVGSSSAKDVLISLGAFDGFEHDPAAETITVGAGQTWGEVDEKLEEAAPGYAALSARCTFVGVGGSVVSGGISWASSEFGMTSDPHNMLDAQVVTMDGRVLWASQEPDLLWALRGGGGGFGVVTAFKLKIHKYTNDIYSGNIIIPNEALPELARAVAAFTRRTQDPKIAMHLFCLDLAHAALSGQDPKPGIMIVVYDANGEAHGRSADGFGWALDMPGIIDNTRTMTYVEANQQQDNLRVAMGVTNSWMSAPTIPHTHLTDSLILRAWAWFNNLLEQDPRQSAGAFVLLEIMQPPAFSSTASPEATAWPRRPNRHILQLGTGSFPGSNSTESESHSDSRRRSQSQSQSQSQSDALSIAALASAPFEIHTVHTPADYLPSFIESFNDVEAIYGANYAKLKAVKRRYDPRGRLGGHFT</sequence>
<keyword evidence="4" id="KW-0274">FAD</keyword>
<dbReference type="InterPro" id="IPR006094">
    <property type="entry name" value="Oxid_FAD_bind_N"/>
</dbReference>
<evidence type="ECO:0000256" key="6">
    <source>
        <dbReference type="SAM" id="MobiDB-lite"/>
    </source>
</evidence>
<feature type="region of interest" description="Disordered" evidence="6">
    <location>
        <begin position="390"/>
        <end position="427"/>
    </location>
</feature>
<dbReference type="GO" id="GO:0016491">
    <property type="term" value="F:oxidoreductase activity"/>
    <property type="evidence" value="ECO:0007669"/>
    <property type="project" value="UniProtKB-KW"/>
</dbReference>
<dbReference type="PANTHER" id="PTHR42973">
    <property type="entry name" value="BINDING OXIDOREDUCTASE, PUTATIVE (AFU_ORTHOLOGUE AFUA_1G17690)-RELATED"/>
    <property type="match status" value="1"/>
</dbReference>
<evidence type="ECO:0000256" key="2">
    <source>
        <dbReference type="ARBA" id="ARBA00005466"/>
    </source>
</evidence>
<feature type="compositionally biased region" description="Low complexity" evidence="6">
    <location>
        <begin position="417"/>
        <end position="427"/>
    </location>
</feature>
<keyword evidence="5" id="KW-0560">Oxidoreductase</keyword>
<dbReference type="InterPro" id="IPR012951">
    <property type="entry name" value="BBE"/>
</dbReference>
<keyword evidence="3" id="KW-0285">Flavoprotein</keyword>
<dbReference type="GO" id="GO:0071949">
    <property type="term" value="F:FAD binding"/>
    <property type="evidence" value="ECO:0007669"/>
    <property type="project" value="InterPro"/>
</dbReference>
<dbReference type="InterPro" id="IPR016169">
    <property type="entry name" value="FAD-bd_PCMH_sub2"/>
</dbReference>
<dbReference type="InterPro" id="IPR050416">
    <property type="entry name" value="FAD-linked_Oxidoreductase"/>
</dbReference>
<comment type="similarity">
    <text evidence="2">Belongs to the oxygen-dependent FAD-linked oxidoreductase family.</text>
</comment>
<reference evidence="8 9" key="1">
    <citation type="submission" date="2013-03" db="EMBL/GenBank/DDBJ databases">
        <title>The Genome Sequence of Cladophialophora carrionii CBS 160.54.</title>
        <authorList>
            <consortium name="The Broad Institute Genomics Platform"/>
            <person name="Cuomo C."/>
            <person name="de Hoog S."/>
            <person name="Gorbushina A."/>
            <person name="Walker B."/>
            <person name="Young S.K."/>
            <person name="Zeng Q."/>
            <person name="Gargeya S."/>
            <person name="Fitzgerald M."/>
            <person name="Haas B."/>
            <person name="Abouelleil A."/>
            <person name="Allen A.W."/>
            <person name="Alvarado L."/>
            <person name="Arachchi H.M."/>
            <person name="Berlin A.M."/>
            <person name="Chapman S.B."/>
            <person name="Gainer-Dewar J."/>
            <person name="Goldberg J."/>
            <person name="Griggs A."/>
            <person name="Gujja S."/>
            <person name="Hansen M."/>
            <person name="Howarth C."/>
            <person name="Imamovic A."/>
            <person name="Ireland A."/>
            <person name="Larimer J."/>
            <person name="McCowan C."/>
            <person name="Murphy C."/>
            <person name="Pearson M."/>
            <person name="Poon T.W."/>
            <person name="Priest M."/>
            <person name="Roberts A."/>
            <person name="Saif S."/>
            <person name="Shea T."/>
            <person name="Sisk P."/>
            <person name="Sykes S."/>
            <person name="Wortman J."/>
            <person name="Nusbaum C."/>
            <person name="Birren B."/>
        </authorList>
    </citation>
    <scope>NUCLEOTIDE SEQUENCE [LARGE SCALE GENOMIC DNA]</scope>
    <source>
        <strain evidence="8 9">CBS 160.54</strain>
    </source>
</reference>
<dbReference type="PROSITE" id="PS51387">
    <property type="entry name" value="FAD_PCMH"/>
    <property type="match status" value="1"/>
</dbReference>
<evidence type="ECO:0000313" key="8">
    <source>
        <dbReference type="EMBL" id="ETI24555.1"/>
    </source>
</evidence>
<dbReference type="PANTHER" id="PTHR42973:SF39">
    <property type="entry name" value="FAD-BINDING PCMH-TYPE DOMAIN-CONTAINING PROTEIN"/>
    <property type="match status" value="1"/>
</dbReference>
<evidence type="ECO:0000256" key="4">
    <source>
        <dbReference type="ARBA" id="ARBA00022827"/>
    </source>
</evidence>
<feature type="domain" description="FAD-binding PCMH-type" evidence="7">
    <location>
        <begin position="39"/>
        <end position="207"/>
    </location>
</feature>
<dbReference type="Proteomes" id="UP000030678">
    <property type="component" value="Unassembled WGS sequence"/>
</dbReference>
<dbReference type="InterPro" id="IPR036318">
    <property type="entry name" value="FAD-bd_PCMH-like_sf"/>
</dbReference>
<dbReference type="InterPro" id="IPR016167">
    <property type="entry name" value="FAD-bd_PCMH_sub1"/>
</dbReference>
<dbReference type="Gene3D" id="3.30.43.10">
    <property type="entry name" value="Uridine Diphospho-n-acetylenolpyruvylglucosamine Reductase, domain 2"/>
    <property type="match status" value="1"/>
</dbReference>
<dbReference type="GeneID" id="19982417"/>
<accession>V9DCH8</accession>
<dbReference type="InterPro" id="IPR016166">
    <property type="entry name" value="FAD-bd_PCMH"/>
</dbReference>
<evidence type="ECO:0000259" key="7">
    <source>
        <dbReference type="PROSITE" id="PS51387"/>
    </source>
</evidence>
<dbReference type="Pfam" id="PF08031">
    <property type="entry name" value="BBE"/>
    <property type="match status" value="1"/>
</dbReference>
<gene>
    <name evidence="8" type="ORF">G647_03924</name>
</gene>
<evidence type="ECO:0000256" key="3">
    <source>
        <dbReference type="ARBA" id="ARBA00022630"/>
    </source>
</evidence>